<dbReference type="STRING" id="34062.AXE82_05380"/>
<dbReference type="EMBL" id="CP024443">
    <property type="protein sequence ID" value="ATR79399.2"/>
    <property type="molecule type" value="Genomic_DNA"/>
</dbReference>
<keyword evidence="1" id="KW-0812">Transmembrane</keyword>
<evidence type="ECO:0000256" key="1">
    <source>
        <dbReference type="SAM" id="Phobius"/>
    </source>
</evidence>
<sequence>MAWLLQKNSRSLRIYAIISKMAITIYRFYLHLNLHDSKLVYQRLSMHAAVDIVKILGLMYGRMRKFFKTQ</sequence>
<dbReference type="AlphaFoldDB" id="A0A2D2LWJ2"/>
<dbReference type="Proteomes" id="UP000229340">
    <property type="component" value="Chromosome"/>
</dbReference>
<name>A0A2D2LWJ2_FAUOS</name>
<accession>A0A2D2LWJ2</accession>
<evidence type="ECO:0000313" key="3">
    <source>
        <dbReference type="Proteomes" id="UP000229340"/>
    </source>
</evidence>
<reference evidence="3" key="1">
    <citation type="submission" date="2017-11" db="EMBL/GenBank/DDBJ databases">
        <title>Complete genome sequence of Moraxella osloensis NP7 isolated from human skin.</title>
        <authorList>
            <person name="Lee K."/>
            <person name="Lim J.Y."/>
            <person name="Hwang I."/>
        </authorList>
    </citation>
    <scope>NUCLEOTIDE SEQUENCE [LARGE SCALE GENOMIC DNA]</scope>
    <source>
        <strain evidence="3">NP7</strain>
    </source>
</reference>
<feature type="transmembrane region" description="Helical" evidence="1">
    <location>
        <begin position="44"/>
        <end position="61"/>
    </location>
</feature>
<protein>
    <submittedName>
        <fullName evidence="2">Uncharacterized protein</fullName>
    </submittedName>
</protein>
<organism evidence="2 3">
    <name type="scientific">Faucicola osloensis</name>
    <name type="common">Moraxella osloensis</name>
    <dbReference type="NCBI Taxonomy" id="34062"/>
    <lineage>
        <taxon>Bacteria</taxon>
        <taxon>Pseudomonadati</taxon>
        <taxon>Pseudomonadota</taxon>
        <taxon>Gammaproteobacteria</taxon>
        <taxon>Moraxellales</taxon>
        <taxon>Moraxellaceae</taxon>
        <taxon>Faucicola</taxon>
    </lineage>
</organism>
<gene>
    <name evidence="2" type="ORF">NP7_09180</name>
</gene>
<keyword evidence="1" id="KW-0472">Membrane</keyword>
<feature type="transmembrane region" description="Helical" evidence="1">
    <location>
        <begin position="12"/>
        <end position="32"/>
    </location>
</feature>
<keyword evidence="1" id="KW-1133">Transmembrane helix</keyword>
<evidence type="ECO:0000313" key="2">
    <source>
        <dbReference type="EMBL" id="ATR79399.2"/>
    </source>
</evidence>
<proteinExistence type="predicted"/>